<name>A0A8S9R950_BRACR</name>
<organism evidence="3 4">
    <name type="scientific">Brassica cretica</name>
    <name type="common">Mustard</name>
    <dbReference type="NCBI Taxonomy" id="69181"/>
    <lineage>
        <taxon>Eukaryota</taxon>
        <taxon>Viridiplantae</taxon>
        <taxon>Streptophyta</taxon>
        <taxon>Embryophyta</taxon>
        <taxon>Tracheophyta</taxon>
        <taxon>Spermatophyta</taxon>
        <taxon>Magnoliopsida</taxon>
        <taxon>eudicotyledons</taxon>
        <taxon>Gunneridae</taxon>
        <taxon>Pentapetalae</taxon>
        <taxon>rosids</taxon>
        <taxon>malvids</taxon>
        <taxon>Brassicales</taxon>
        <taxon>Brassicaceae</taxon>
        <taxon>Brassiceae</taxon>
        <taxon>Brassica</taxon>
    </lineage>
</organism>
<evidence type="ECO:0000256" key="2">
    <source>
        <dbReference type="SAM" id="Phobius"/>
    </source>
</evidence>
<feature type="transmembrane region" description="Helical" evidence="2">
    <location>
        <begin position="151"/>
        <end position="171"/>
    </location>
</feature>
<keyword evidence="2" id="KW-0472">Membrane</keyword>
<feature type="region of interest" description="Disordered" evidence="1">
    <location>
        <begin position="1"/>
        <end position="20"/>
    </location>
</feature>
<sequence>MIEDDDFGHDDNGENRVSRQRGLAPSGLFTPAYLQALRLIRVGNSVGAFSGGRVDGLVGAFNGERAGALVGAFSGERAGALVGAFNGERAGALMGAFNGERIDALVGAFNGGRADSLVGAFKGGIIDRSLVGAFNGGRVDRSVGDFNGRRVFLGALVNGVISFIGGSSVVLKTKEMKQQSAKRTMSMTESGSILAVPSSMVPSSRRQRQCS</sequence>
<evidence type="ECO:0000313" key="3">
    <source>
        <dbReference type="EMBL" id="KAF3560127.1"/>
    </source>
</evidence>
<dbReference type="AlphaFoldDB" id="A0A8S9R950"/>
<evidence type="ECO:0000256" key="1">
    <source>
        <dbReference type="SAM" id="MobiDB-lite"/>
    </source>
</evidence>
<keyword evidence="2" id="KW-1133">Transmembrane helix</keyword>
<proteinExistence type="predicted"/>
<accession>A0A8S9R950</accession>
<gene>
    <name evidence="3" type="ORF">F2Q69_00017239</name>
</gene>
<evidence type="ECO:0000313" key="4">
    <source>
        <dbReference type="Proteomes" id="UP000712600"/>
    </source>
</evidence>
<keyword evidence="2" id="KW-0812">Transmembrane</keyword>
<dbReference type="Proteomes" id="UP000712600">
    <property type="component" value="Unassembled WGS sequence"/>
</dbReference>
<reference evidence="3" key="1">
    <citation type="submission" date="2019-12" db="EMBL/GenBank/DDBJ databases">
        <title>Genome sequencing and annotation of Brassica cretica.</title>
        <authorList>
            <person name="Studholme D.J."/>
            <person name="Sarris P."/>
        </authorList>
    </citation>
    <scope>NUCLEOTIDE SEQUENCE</scope>
    <source>
        <strain evidence="3">PFS-109/04</strain>
        <tissue evidence="3">Leaf</tissue>
    </source>
</reference>
<comment type="caution">
    <text evidence="3">The sequence shown here is derived from an EMBL/GenBank/DDBJ whole genome shotgun (WGS) entry which is preliminary data.</text>
</comment>
<protein>
    <submittedName>
        <fullName evidence="3">Uncharacterized protein</fullName>
    </submittedName>
</protein>
<dbReference type="EMBL" id="QGKX02000996">
    <property type="protein sequence ID" value="KAF3560127.1"/>
    <property type="molecule type" value="Genomic_DNA"/>
</dbReference>